<name>A0A6C0GBK8_9BACT</name>
<sequence>MYVNISELPWSLTMIDVPKKNTANRSLKGVGKGVYNKFCLSRSRIER</sequence>
<evidence type="ECO:0000313" key="2">
    <source>
        <dbReference type="Proteomes" id="UP000480178"/>
    </source>
</evidence>
<dbReference type="RefSeq" id="WP_162441280.1">
    <property type="nucleotide sequence ID" value="NZ_CP048222.1"/>
</dbReference>
<gene>
    <name evidence="1" type="ORF">GXP67_00130</name>
</gene>
<protein>
    <submittedName>
        <fullName evidence="1">Uncharacterized protein</fullName>
    </submittedName>
</protein>
<proteinExistence type="predicted"/>
<accession>A0A6C0GBK8</accession>
<keyword evidence="2" id="KW-1185">Reference proteome</keyword>
<evidence type="ECO:0000313" key="1">
    <source>
        <dbReference type="EMBL" id="QHT65192.1"/>
    </source>
</evidence>
<dbReference type="KEGG" id="rhoz:GXP67_00130"/>
<dbReference type="EMBL" id="CP048222">
    <property type="protein sequence ID" value="QHT65192.1"/>
    <property type="molecule type" value="Genomic_DNA"/>
</dbReference>
<dbReference type="AlphaFoldDB" id="A0A6C0GBK8"/>
<reference evidence="1 2" key="1">
    <citation type="submission" date="2020-01" db="EMBL/GenBank/DDBJ databases">
        <authorList>
            <person name="Kim M.K."/>
        </authorList>
    </citation>
    <scope>NUCLEOTIDE SEQUENCE [LARGE SCALE GENOMIC DNA]</scope>
    <source>
        <strain evidence="1 2">172606-1</strain>
    </source>
</reference>
<organism evidence="1 2">
    <name type="scientific">Rhodocytophaga rosea</name>
    <dbReference type="NCBI Taxonomy" id="2704465"/>
    <lineage>
        <taxon>Bacteria</taxon>
        <taxon>Pseudomonadati</taxon>
        <taxon>Bacteroidota</taxon>
        <taxon>Cytophagia</taxon>
        <taxon>Cytophagales</taxon>
        <taxon>Rhodocytophagaceae</taxon>
        <taxon>Rhodocytophaga</taxon>
    </lineage>
</organism>
<dbReference type="Proteomes" id="UP000480178">
    <property type="component" value="Chromosome"/>
</dbReference>